<gene>
    <name evidence="2" type="ORF">C7B46_10205</name>
</gene>
<organism evidence="2 3">
    <name type="scientific">Sulfobacillus benefaciens</name>
    <dbReference type="NCBI Taxonomy" id="453960"/>
    <lineage>
        <taxon>Bacteria</taxon>
        <taxon>Bacillati</taxon>
        <taxon>Bacillota</taxon>
        <taxon>Clostridia</taxon>
        <taxon>Eubacteriales</taxon>
        <taxon>Clostridiales Family XVII. Incertae Sedis</taxon>
        <taxon>Sulfobacillus</taxon>
    </lineage>
</organism>
<sequence length="384" mass="43263">MEAMECHSLALFYQPIMNLKSGAVMGAEALLRWRQGNTWVYPGQFLPYLDDEAVLAQLGDYVLNEALRQAGYWYNHGYRLRVGINVTPRYFFRAGLIEQLQALIAEYRLPRGSIELEVTASLGLDDMDKANQIIRTLQKLGVLVAIDDFGAGYASLNYLMHLSADHIKLERSFVKDLSPGSETWIVVGGVVALCRALSQNVVVQGIENPLTQRILHNMGVQEGQGDWFAPAIAAEDFTRWLTSQYHAPVNSVTGGVPARNLLVVLQFHVMQWAEQVLLFAESPGSGDQQKRLLNYFHCPCGQWVQQLESIQLQDALSWAAFRRIHARMHHHAIVLLEAKHPTSVQYQAFDRSVDAFLVKVQELSREVLQTRPTGWDGKTTVPHL</sequence>
<dbReference type="Gene3D" id="3.20.20.450">
    <property type="entry name" value="EAL domain"/>
    <property type="match status" value="1"/>
</dbReference>
<dbReference type="CDD" id="cd01948">
    <property type="entry name" value="EAL"/>
    <property type="match status" value="1"/>
</dbReference>
<dbReference type="EMBL" id="PXYW01000021">
    <property type="protein sequence ID" value="PSR33420.1"/>
    <property type="molecule type" value="Genomic_DNA"/>
</dbReference>
<comment type="caution">
    <text evidence="2">The sequence shown here is derived from an EMBL/GenBank/DDBJ whole genome shotgun (WGS) entry which is preliminary data.</text>
</comment>
<dbReference type="GO" id="GO:0071111">
    <property type="term" value="F:cyclic-guanylate-specific phosphodiesterase activity"/>
    <property type="evidence" value="ECO:0007669"/>
    <property type="project" value="InterPro"/>
</dbReference>
<dbReference type="Pfam" id="PF00563">
    <property type="entry name" value="EAL"/>
    <property type="match status" value="1"/>
</dbReference>
<accession>A0A2T2XG17</accession>
<feature type="domain" description="EAL" evidence="1">
    <location>
        <begin position="1"/>
        <end position="245"/>
    </location>
</feature>
<evidence type="ECO:0000259" key="1">
    <source>
        <dbReference type="PROSITE" id="PS50883"/>
    </source>
</evidence>
<dbReference type="PANTHER" id="PTHR33121:SF70">
    <property type="entry name" value="SIGNALING PROTEIN YKOW"/>
    <property type="match status" value="1"/>
</dbReference>
<dbReference type="InterPro" id="IPR001633">
    <property type="entry name" value="EAL_dom"/>
</dbReference>
<dbReference type="PANTHER" id="PTHR33121">
    <property type="entry name" value="CYCLIC DI-GMP PHOSPHODIESTERASE PDEF"/>
    <property type="match status" value="1"/>
</dbReference>
<dbReference type="SUPFAM" id="SSF141868">
    <property type="entry name" value="EAL domain-like"/>
    <property type="match status" value="1"/>
</dbReference>
<dbReference type="PROSITE" id="PS50883">
    <property type="entry name" value="EAL"/>
    <property type="match status" value="1"/>
</dbReference>
<evidence type="ECO:0000313" key="3">
    <source>
        <dbReference type="Proteomes" id="UP000242972"/>
    </source>
</evidence>
<dbReference type="InterPro" id="IPR035919">
    <property type="entry name" value="EAL_sf"/>
</dbReference>
<proteinExistence type="predicted"/>
<dbReference type="AlphaFoldDB" id="A0A2T2XG17"/>
<name>A0A2T2XG17_9FIRM</name>
<evidence type="ECO:0000313" key="2">
    <source>
        <dbReference type="EMBL" id="PSR33420.1"/>
    </source>
</evidence>
<dbReference type="Gene3D" id="1.20.120.30">
    <property type="entry name" value="Aspartate receptor, ligand-binding domain"/>
    <property type="match status" value="1"/>
</dbReference>
<protein>
    <recommendedName>
        <fullName evidence="1">EAL domain-containing protein</fullName>
    </recommendedName>
</protein>
<reference evidence="2 3" key="1">
    <citation type="journal article" date="2014" name="BMC Genomics">
        <title>Comparison of environmental and isolate Sulfobacillus genomes reveals diverse carbon, sulfur, nitrogen, and hydrogen metabolisms.</title>
        <authorList>
            <person name="Justice N.B."/>
            <person name="Norman A."/>
            <person name="Brown C.T."/>
            <person name="Singh A."/>
            <person name="Thomas B.C."/>
            <person name="Banfield J.F."/>
        </authorList>
    </citation>
    <scope>NUCLEOTIDE SEQUENCE [LARGE SCALE GENOMIC DNA]</scope>
    <source>
        <strain evidence="2">AMDSBA4</strain>
    </source>
</reference>
<dbReference type="InterPro" id="IPR050706">
    <property type="entry name" value="Cyclic-di-GMP_PDE-like"/>
</dbReference>
<dbReference type="SMART" id="SM00052">
    <property type="entry name" value="EAL"/>
    <property type="match status" value="1"/>
</dbReference>
<dbReference type="Proteomes" id="UP000242972">
    <property type="component" value="Unassembled WGS sequence"/>
</dbReference>